<sequence length="117" mass="13035">MKYRRFWILGILAIFISMALPLPTQGWTTELPHSKEGGSPDIYHGPDDPQGDGDADDLSIYATHLGPRIEVGPYDGGGYDPKVPSDGLQEKSKKVGKDLRTTLRLIFVQTLARLWIR</sequence>
<accession>A0A948RU25</accession>
<dbReference type="Proteomes" id="UP000777784">
    <property type="component" value="Unassembled WGS sequence"/>
</dbReference>
<organism evidence="2 3">
    <name type="scientific">Eiseniibacteriota bacterium</name>
    <dbReference type="NCBI Taxonomy" id="2212470"/>
    <lineage>
        <taxon>Bacteria</taxon>
        <taxon>Candidatus Eiseniibacteriota</taxon>
    </lineage>
</organism>
<evidence type="ECO:0000313" key="3">
    <source>
        <dbReference type="Proteomes" id="UP000777784"/>
    </source>
</evidence>
<feature type="region of interest" description="Disordered" evidence="1">
    <location>
        <begin position="27"/>
        <end position="91"/>
    </location>
</feature>
<evidence type="ECO:0000313" key="2">
    <source>
        <dbReference type="EMBL" id="MBU2689714.1"/>
    </source>
</evidence>
<dbReference type="EMBL" id="JAHJDP010000012">
    <property type="protein sequence ID" value="MBU2689714.1"/>
    <property type="molecule type" value="Genomic_DNA"/>
</dbReference>
<gene>
    <name evidence="2" type="ORF">KJ970_02225</name>
</gene>
<reference evidence="2" key="1">
    <citation type="submission" date="2021-05" db="EMBL/GenBank/DDBJ databases">
        <title>Energy efficiency and biological interactions define the core microbiome of deep oligotrophic groundwater.</title>
        <authorList>
            <person name="Mehrshad M."/>
            <person name="Lopez-Fernandez M."/>
            <person name="Bell E."/>
            <person name="Bernier-Latmani R."/>
            <person name="Bertilsson S."/>
            <person name="Dopson M."/>
        </authorList>
    </citation>
    <scope>NUCLEOTIDE SEQUENCE</scope>
    <source>
        <strain evidence="2">Modern_marine.mb.64</strain>
    </source>
</reference>
<protein>
    <submittedName>
        <fullName evidence="2">Uncharacterized protein</fullName>
    </submittedName>
</protein>
<name>A0A948RU25_UNCEI</name>
<comment type="caution">
    <text evidence="2">The sequence shown here is derived from an EMBL/GenBank/DDBJ whole genome shotgun (WGS) entry which is preliminary data.</text>
</comment>
<dbReference type="AlphaFoldDB" id="A0A948RU25"/>
<evidence type="ECO:0000256" key="1">
    <source>
        <dbReference type="SAM" id="MobiDB-lite"/>
    </source>
</evidence>
<proteinExistence type="predicted"/>